<evidence type="ECO:0008006" key="4">
    <source>
        <dbReference type="Google" id="ProtNLM"/>
    </source>
</evidence>
<feature type="signal peptide" evidence="1">
    <location>
        <begin position="1"/>
        <end position="25"/>
    </location>
</feature>
<name>A0AAD7MW71_9AGAR</name>
<feature type="chain" id="PRO_5042115854" description="Secreted protein" evidence="1">
    <location>
        <begin position="26"/>
        <end position="79"/>
    </location>
</feature>
<feature type="non-terminal residue" evidence="2">
    <location>
        <position position="79"/>
    </location>
</feature>
<dbReference type="Proteomes" id="UP001215598">
    <property type="component" value="Unassembled WGS sequence"/>
</dbReference>
<comment type="caution">
    <text evidence="2">The sequence shown here is derived from an EMBL/GenBank/DDBJ whole genome shotgun (WGS) entry which is preliminary data.</text>
</comment>
<evidence type="ECO:0000256" key="1">
    <source>
        <dbReference type="SAM" id="SignalP"/>
    </source>
</evidence>
<keyword evidence="1" id="KW-0732">Signal</keyword>
<accession>A0AAD7MW71</accession>
<gene>
    <name evidence="2" type="ORF">B0H16DRAFT_1576323</name>
</gene>
<proteinExistence type="predicted"/>
<organism evidence="2 3">
    <name type="scientific">Mycena metata</name>
    <dbReference type="NCBI Taxonomy" id="1033252"/>
    <lineage>
        <taxon>Eukaryota</taxon>
        <taxon>Fungi</taxon>
        <taxon>Dikarya</taxon>
        <taxon>Basidiomycota</taxon>
        <taxon>Agaricomycotina</taxon>
        <taxon>Agaricomycetes</taxon>
        <taxon>Agaricomycetidae</taxon>
        <taxon>Agaricales</taxon>
        <taxon>Marasmiineae</taxon>
        <taxon>Mycenaceae</taxon>
        <taxon>Mycena</taxon>
    </lineage>
</organism>
<reference evidence="2" key="1">
    <citation type="submission" date="2023-03" db="EMBL/GenBank/DDBJ databases">
        <title>Massive genome expansion in bonnet fungi (Mycena s.s.) driven by repeated elements and novel gene families across ecological guilds.</title>
        <authorList>
            <consortium name="Lawrence Berkeley National Laboratory"/>
            <person name="Harder C.B."/>
            <person name="Miyauchi S."/>
            <person name="Viragh M."/>
            <person name="Kuo A."/>
            <person name="Thoen E."/>
            <person name="Andreopoulos B."/>
            <person name="Lu D."/>
            <person name="Skrede I."/>
            <person name="Drula E."/>
            <person name="Henrissat B."/>
            <person name="Morin E."/>
            <person name="Kohler A."/>
            <person name="Barry K."/>
            <person name="LaButti K."/>
            <person name="Morin E."/>
            <person name="Salamov A."/>
            <person name="Lipzen A."/>
            <person name="Mereny Z."/>
            <person name="Hegedus B."/>
            <person name="Baldrian P."/>
            <person name="Stursova M."/>
            <person name="Weitz H."/>
            <person name="Taylor A."/>
            <person name="Grigoriev I.V."/>
            <person name="Nagy L.G."/>
            <person name="Martin F."/>
            <person name="Kauserud H."/>
        </authorList>
    </citation>
    <scope>NUCLEOTIDE SEQUENCE</scope>
    <source>
        <strain evidence="2">CBHHK182m</strain>
    </source>
</reference>
<dbReference type="EMBL" id="JARKIB010000127">
    <property type="protein sequence ID" value="KAJ7735326.1"/>
    <property type="molecule type" value="Genomic_DNA"/>
</dbReference>
<dbReference type="AlphaFoldDB" id="A0AAD7MW71"/>
<sequence>MRMRISVRVPQVLFFFLRPSTFLRAFTTDCISELFPSFFVYMHIHIASQSSILSCIYIHSSSAFTHTNHIHSSHTYTLH</sequence>
<protein>
    <recommendedName>
        <fullName evidence="4">Secreted protein</fullName>
    </recommendedName>
</protein>
<evidence type="ECO:0000313" key="3">
    <source>
        <dbReference type="Proteomes" id="UP001215598"/>
    </source>
</evidence>
<evidence type="ECO:0000313" key="2">
    <source>
        <dbReference type="EMBL" id="KAJ7735326.1"/>
    </source>
</evidence>
<keyword evidence="3" id="KW-1185">Reference proteome</keyword>